<sequence>MLRLVSSARSRLIRADAFRAADAPVPGALRLAVGRAPFQLHYETPHFFSSDAKDHDRLWKSPAVYSPVAWQETVKPALLAFFKLNKHLMVPIKFVVPHGDDAWPEAAWGYPLGKHAAWLRKQWREGGHRIDQKQFKELEEMEFAWDRFQYKWDRYVLPALRRFYDLIGHTDVPELYRIPKGSPEWPEHLWGQRLGRKVMNIRCRGDFAKQMKVDEDELKRLNFCHNESLYDRDWREKVVSALRAFHQEFGHCNVSEMITVPSQIPWPEPSWGMRLGNAVQGIRRGIFGVNQDKRELEELGFVWNHSEFEWGERVMPALKTFHRLKGHCRVPNAFVVPSDETWPTPSWGMNFGNLVGGIRNNGNYSMQVMRDKTRLEELGFVWEFFESEWSERILPALETYHRLKGHCRVPQTFVVPSDENWPTSSWGLKLGKIVDRIRNQGAYSTQVLRDKTRLEELGFVWDFFEFEWSERIMPAFEYFNHLKGHCRVPHAFVVPSDKSWPTPSWGLKLGSIVNSIRSHETYSTQVLRDKTRLEELGFVWDFLESEWSERILPALEAYRHLQGHCRVPDAFVVPSDKSWPASSWGLKLGNVVHYIRSRGTYPTQISRDKARLERLGFVWSIAEFEWSERILPALEAFHKVHEHCRVPRTFVVPSEATWPNQAHGLKLGIAAGNIRIRGSYFDQTAREMDSLEAIEFDSTIAVSKWKERVEPILATFEQLHGHRNVPRDFVVPSTPPWREKDWGIQLGKLEPR</sequence>
<accession>A0A6A3HBF6</accession>
<dbReference type="EMBL" id="QXFV01005041">
    <property type="protein sequence ID" value="KAE8966600.1"/>
    <property type="molecule type" value="Genomic_DNA"/>
</dbReference>
<dbReference type="Proteomes" id="UP000429607">
    <property type="component" value="Unassembled WGS sequence"/>
</dbReference>
<evidence type="ECO:0000313" key="3">
    <source>
        <dbReference type="Proteomes" id="UP000429607"/>
    </source>
</evidence>
<dbReference type="Pfam" id="PF03457">
    <property type="entry name" value="HA"/>
    <property type="match status" value="2"/>
</dbReference>
<dbReference type="PANTHER" id="PTHR37066">
    <property type="entry name" value="HELICASE-ASSOCIATED"/>
    <property type="match status" value="1"/>
</dbReference>
<organism evidence="2 3">
    <name type="scientific">Phytophthora rubi</name>
    <dbReference type="NCBI Taxonomy" id="129364"/>
    <lineage>
        <taxon>Eukaryota</taxon>
        <taxon>Sar</taxon>
        <taxon>Stramenopiles</taxon>
        <taxon>Oomycota</taxon>
        <taxon>Peronosporomycetes</taxon>
        <taxon>Peronosporales</taxon>
        <taxon>Peronosporaceae</taxon>
        <taxon>Phytophthora</taxon>
    </lineage>
</organism>
<evidence type="ECO:0000259" key="1">
    <source>
        <dbReference type="Pfam" id="PF03457"/>
    </source>
</evidence>
<evidence type="ECO:0000313" key="2">
    <source>
        <dbReference type="EMBL" id="KAE8966600.1"/>
    </source>
</evidence>
<dbReference type="AlphaFoldDB" id="A0A6A3HBF6"/>
<name>A0A6A3HBF6_9STRA</name>
<feature type="domain" description="Helicase-associated" evidence="1">
    <location>
        <begin position="386"/>
        <end position="459"/>
    </location>
</feature>
<proteinExistence type="predicted"/>
<comment type="caution">
    <text evidence="2">The sequence shown here is derived from an EMBL/GenBank/DDBJ whole genome shotgun (WGS) entry which is preliminary data.</text>
</comment>
<reference evidence="2 3" key="1">
    <citation type="submission" date="2018-09" db="EMBL/GenBank/DDBJ databases">
        <title>Genomic investigation of the strawberry pathogen Phytophthora fragariae indicates pathogenicity is determined by transcriptional variation in three key races.</title>
        <authorList>
            <person name="Adams T.M."/>
            <person name="Armitage A.D."/>
            <person name="Sobczyk M.K."/>
            <person name="Bates H.J."/>
            <person name="Dunwell J.M."/>
            <person name="Nellist C.F."/>
            <person name="Harrison R.J."/>
        </authorList>
    </citation>
    <scope>NUCLEOTIDE SEQUENCE [LARGE SCALE GENOMIC DNA]</scope>
    <source>
        <strain evidence="2 3">SCRP249</strain>
    </source>
</reference>
<gene>
    <name evidence="2" type="ORF">PR001_g28352</name>
</gene>
<feature type="domain" description="Helicase-associated" evidence="1">
    <location>
        <begin position="544"/>
        <end position="617"/>
    </location>
</feature>
<dbReference type="InterPro" id="IPR005114">
    <property type="entry name" value="Helicase_assoc"/>
</dbReference>
<dbReference type="PANTHER" id="PTHR37066:SF1">
    <property type="entry name" value="LNS2_PITP DOMAIN-CONTAINING PROTEIN"/>
    <property type="match status" value="1"/>
</dbReference>
<protein>
    <recommendedName>
        <fullName evidence="1">Helicase-associated domain-containing protein</fullName>
    </recommendedName>
</protein>